<keyword evidence="5" id="KW-0732">Signal</keyword>
<keyword evidence="2" id="KW-0472">Membrane</keyword>
<sequence>MKQLILFATLFFVAVLQAAAQMHGRPANIGHLYGKITDAQGKPVSDASVYLLQQKFDSTSRKAREVLVKGATTGGNGEFSLPELPVMGKFRLKISAQGFGGHEQEVTFIQMQRPLGKPGNDTGRSAAKPPAAGNTAYRSSAGGAPGRMPDLSMFDKDLGNIRLSVAEKQLQGVTVSATRPLMLLDGEKKIFNVDKNLASAGGTAADVMRNVPSVQTDIDGNVKVRNATPQIFIDGRPTTLSLDQVPAGEIASVEVITNPSAKYDASSGGILNIVLKKNRQTGYNGNVMAGADSRGGYNAGGIFNLRQGKFNFSATLMNNHVRNRTTGYTDRYLAGPPAVNIHQNNVNNTKGGFLFGKLGLDYLVTNRTTFSLSAIRMHGRFKPGETTGVRTDSLFPSGTVSVAGNRTYTSDRTIDGTTLQLGMKQNFPKPGREWTADVTWSTRTVSGDGIISVDAEGHGEIMQQKNILGADNKLLLAQTDYVSPLSPNSKLEAGLRAQLSDVTNDNANFIRFPGGDFDQVHNASVNYATTSHVYAGYITLSGAVKRVFTYKAGLRAESSGYTGKLTNTGEKFDTDYPFSLFPSLALTRKLNKEQELQLNLTRRVNRPSFYQLSPYTDFTDNLNITRGNPALVPEFTSAAEFSYHKTFAGNHTLLASAYYKRTGNLITRYLTKGPHPVTGEETYINTFINADHADAYGAEITSVSTPATWWELTANANVYRSEISAENAADPLWSVFVKVNNHFKLPRNFTIQLSADYQGKTNLPVNINQGFGPPSQAQSASQGYIRPFYGVDIAIKKTFGKDQAASLTLGMNDVFRSRKTDMYSEGPGFTQDFYRLNNPQVLKLNFAYRFGKMDLSLFKRKNMKNQGVENLQDM</sequence>
<feature type="chain" id="PRO_5046936778" evidence="5">
    <location>
        <begin position="19"/>
        <end position="874"/>
    </location>
</feature>
<name>A0ABS3YA70_9BACT</name>
<dbReference type="InterPro" id="IPR041700">
    <property type="entry name" value="OMP_b-brl_3"/>
</dbReference>
<dbReference type="SUPFAM" id="SSF49464">
    <property type="entry name" value="Carboxypeptidase regulatory domain-like"/>
    <property type="match status" value="1"/>
</dbReference>
<dbReference type="Pfam" id="PF07715">
    <property type="entry name" value="Plug"/>
    <property type="match status" value="1"/>
</dbReference>
<evidence type="ECO:0000256" key="5">
    <source>
        <dbReference type="SAM" id="SignalP"/>
    </source>
</evidence>
<organism evidence="8 9">
    <name type="scientific">Chitinophaga chungangae</name>
    <dbReference type="NCBI Taxonomy" id="2821488"/>
    <lineage>
        <taxon>Bacteria</taxon>
        <taxon>Pseudomonadati</taxon>
        <taxon>Bacteroidota</taxon>
        <taxon>Chitinophagia</taxon>
        <taxon>Chitinophagales</taxon>
        <taxon>Chitinophagaceae</taxon>
        <taxon>Chitinophaga</taxon>
    </lineage>
</organism>
<dbReference type="PANTHER" id="PTHR40980">
    <property type="entry name" value="PLUG DOMAIN-CONTAINING PROTEIN"/>
    <property type="match status" value="1"/>
</dbReference>
<keyword evidence="3" id="KW-0998">Cell outer membrane</keyword>
<keyword evidence="9" id="KW-1185">Reference proteome</keyword>
<reference evidence="9" key="1">
    <citation type="submission" date="2021-03" db="EMBL/GenBank/DDBJ databases">
        <title>Assistant Professor.</title>
        <authorList>
            <person name="Huq M.A."/>
        </authorList>
    </citation>
    <scope>NUCLEOTIDE SEQUENCE [LARGE SCALE GENOMIC DNA]</scope>
    <source>
        <strain evidence="9">MAH-28</strain>
    </source>
</reference>
<evidence type="ECO:0000256" key="4">
    <source>
        <dbReference type="SAM" id="MobiDB-lite"/>
    </source>
</evidence>
<proteinExistence type="predicted"/>
<comment type="caution">
    <text evidence="8">The sequence shown here is derived from an EMBL/GenBank/DDBJ whole genome shotgun (WGS) entry which is preliminary data.</text>
</comment>
<gene>
    <name evidence="8" type="ORF">J7I43_04965</name>
</gene>
<dbReference type="SUPFAM" id="SSF56935">
    <property type="entry name" value="Porins"/>
    <property type="match status" value="1"/>
</dbReference>
<evidence type="ECO:0000256" key="2">
    <source>
        <dbReference type="ARBA" id="ARBA00023136"/>
    </source>
</evidence>
<evidence type="ECO:0000259" key="6">
    <source>
        <dbReference type="Pfam" id="PF07715"/>
    </source>
</evidence>
<evidence type="ECO:0000259" key="7">
    <source>
        <dbReference type="Pfam" id="PF14905"/>
    </source>
</evidence>
<accession>A0ABS3YA70</accession>
<dbReference type="Gene3D" id="2.170.130.10">
    <property type="entry name" value="TonB-dependent receptor, plug domain"/>
    <property type="match status" value="1"/>
</dbReference>
<evidence type="ECO:0000256" key="3">
    <source>
        <dbReference type="ARBA" id="ARBA00023237"/>
    </source>
</evidence>
<comment type="subcellular location">
    <subcellularLocation>
        <location evidence="1">Cell outer membrane</location>
    </subcellularLocation>
</comment>
<evidence type="ECO:0000256" key="1">
    <source>
        <dbReference type="ARBA" id="ARBA00004442"/>
    </source>
</evidence>
<evidence type="ECO:0000313" key="9">
    <source>
        <dbReference type="Proteomes" id="UP000679126"/>
    </source>
</evidence>
<keyword evidence="8" id="KW-0675">Receptor</keyword>
<dbReference type="InterPro" id="IPR008969">
    <property type="entry name" value="CarboxyPept-like_regulatory"/>
</dbReference>
<feature type="region of interest" description="Disordered" evidence="4">
    <location>
        <begin position="113"/>
        <end position="151"/>
    </location>
</feature>
<dbReference type="Proteomes" id="UP000679126">
    <property type="component" value="Unassembled WGS sequence"/>
</dbReference>
<dbReference type="InterPro" id="IPR037066">
    <property type="entry name" value="Plug_dom_sf"/>
</dbReference>
<protein>
    <submittedName>
        <fullName evidence="8">TonB-dependent receptor</fullName>
    </submittedName>
</protein>
<dbReference type="Pfam" id="PF13620">
    <property type="entry name" value="CarboxypepD_reg"/>
    <property type="match status" value="1"/>
</dbReference>
<feature type="domain" description="Outer membrane protein beta-barrel" evidence="7">
    <location>
        <begin position="426"/>
        <end position="848"/>
    </location>
</feature>
<dbReference type="PANTHER" id="PTHR40980:SF4">
    <property type="entry name" value="TONB-DEPENDENT RECEPTOR-LIKE BETA-BARREL DOMAIN-CONTAINING PROTEIN"/>
    <property type="match status" value="1"/>
</dbReference>
<dbReference type="RefSeq" id="WP_209143850.1">
    <property type="nucleotide sequence ID" value="NZ_JAGHKP010000001.1"/>
</dbReference>
<dbReference type="Gene3D" id="2.60.40.1120">
    <property type="entry name" value="Carboxypeptidase-like, regulatory domain"/>
    <property type="match status" value="1"/>
</dbReference>
<feature type="signal peptide" evidence="5">
    <location>
        <begin position="1"/>
        <end position="18"/>
    </location>
</feature>
<dbReference type="Gene3D" id="2.40.170.20">
    <property type="entry name" value="TonB-dependent receptor, beta-barrel domain"/>
    <property type="match status" value="1"/>
</dbReference>
<dbReference type="EMBL" id="JAGHKP010000001">
    <property type="protein sequence ID" value="MBO9151546.1"/>
    <property type="molecule type" value="Genomic_DNA"/>
</dbReference>
<dbReference type="InterPro" id="IPR012910">
    <property type="entry name" value="Plug_dom"/>
</dbReference>
<dbReference type="Pfam" id="PF14905">
    <property type="entry name" value="OMP_b-brl_3"/>
    <property type="match status" value="1"/>
</dbReference>
<dbReference type="InterPro" id="IPR036942">
    <property type="entry name" value="Beta-barrel_TonB_sf"/>
</dbReference>
<evidence type="ECO:0000313" key="8">
    <source>
        <dbReference type="EMBL" id="MBO9151546.1"/>
    </source>
</evidence>
<feature type="domain" description="TonB-dependent receptor plug" evidence="6">
    <location>
        <begin position="201"/>
        <end position="268"/>
    </location>
</feature>